<protein>
    <submittedName>
        <fullName evidence="1">LamB/YcsF family protein</fullName>
    </submittedName>
</protein>
<dbReference type="NCBIfam" id="NF003816">
    <property type="entry name" value="PRK05406.1-5"/>
    <property type="match status" value="1"/>
</dbReference>
<dbReference type="Proteomes" id="UP000018857">
    <property type="component" value="Unassembled WGS sequence"/>
</dbReference>
<dbReference type="GO" id="GO:0005975">
    <property type="term" value="P:carbohydrate metabolic process"/>
    <property type="evidence" value="ECO:0007669"/>
    <property type="project" value="InterPro"/>
</dbReference>
<organism evidence="1 2">
    <name type="scientific">Marinomonas profundimaris</name>
    <dbReference type="NCBI Taxonomy" id="1208321"/>
    <lineage>
        <taxon>Bacteria</taxon>
        <taxon>Pseudomonadati</taxon>
        <taxon>Pseudomonadota</taxon>
        <taxon>Gammaproteobacteria</taxon>
        <taxon>Oceanospirillales</taxon>
        <taxon>Oceanospirillaceae</taxon>
        <taxon>Marinomonas</taxon>
    </lineage>
</organism>
<dbReference type="SUPFAM" id="SSF88713">
    <property type="entry name" value="Glycoside hydrolase/deacetylase"/>
    <property type="match status" value="1"/>
</dbReference>
<dbReference type="InterPro" id="IPR011330">
    <property type="entry name" value="Glyco_hydro/deAcase_b/a-brl"/>
</dbReference>
<dbReference type="PATRIC" id="fig|1208321.3.peg.2879"/>
<dbReference type="Gene3D" id="3.20.20.370">
    <property type="entry name" value="Glycoside hydrolase/deacetylase"/>
    <property type="match status" value="1"/>
</dbReference>
<dbReference type="AlphaFoldDB" id="W1RPZ9"/>
<accession>W1RPZ9</accession>
<gene>
    <name evidence="1" type="ORF">D104_14430</name>
</gene>
<dbReference type="PANTHER" id="PTHR30292:SF0">
    <property type="entry name" value="5-OXOPROLINASE SUBUNIT A"/>
    <property type="match status" value="1"/>
</dbReference>
<dbReference type="NCBIfam" id="NF003814">
    <property type="entry name" value="PRK05406.1-3"/>
    <property type="match status" value="1"/>
</dbReference>
<evidence type="ECO:0000313" key="2">
    <source>
        <dbReference type="Proteomes" id="UP000018857"/>
    </source>
</evidence>
<sequence length="255" mass="27276">MKIDLNADLGEGFGSYTMGDDAALIPILSSANLACGFHAGDPLIMRNTVRSTKVSGVDLGAHVGFDDVQGFGRNKIALPLEVLESLVIYQLGALAGFARTEGHKLTHMSFHGALGNQVASDHELADALLKIVAKFDSELIISSSSSVAMERAAQRHNLRIETTFLADRAYEASGLLVPRSKPNSVIKDEKQVLQRIDQLLNDGTVTCYDGEIVVMPARSILVHGDTDGAVNLAGKIRHYIEENGGVITPLSKLGI</sequence>
<dbReference type="CDD" id="cd10787">
    <property type="entry name" value="LamB_YcsF_like"/>
    <property type="match status" value="1"/>
</dbReference>
<comment type="caution">
    <text evidence="1">The sequence shown here is derived from an EMBL/GenBank/DDBJ whole genome shotgun (WGS) entry which is preliminary data.</text>
</comment>
<dbReference type="STRING" id="1208321.D104_14430"/>
<reference evidence="1 2" key="1">
    <citation type="journal article" date="2014" name="Genome Announc.">
        <title>Draft Genome Sequence of Marinomonas sp. Strain D104, a Polycyclic Aromatic Hydrocarbon-Degrading Bacterium from the Deep-Sea Sediment of the Arctic Ocean.</title>
        <authorList>
            <person name="Dong C."/>
            <person name="Bai X."/>
            <person name="Lai Q."/>
            <person name="Xie Y."/>
            <person name="Chen X."/>
            <person name="Shao Z."/>
        </authorList>
    </citation>
    <scope>NUCLEOTIDE SEQUENCE [LARGE SCALE GENOMIC DNA]</scope>
    <source>
        <strain evidence="1 2">D104</strain>
    </source>
</reference>
<dbReference type="Pfam" id="PF03746">
    <property type="entry name" value="LamB_YcsF"/>
    <property type="match status" value="1"/>
</dbReference>
<name>W1RPZ9_9GAMM</name>
<dbReference type="RefSeq" id="WP_024024937.1">
    <property type="nucleotide sequence ID" value="NZ_AYOZ01000045.1"/>
</dbReference>
<evidence type="ECO:0000313" key="1">
    <source>
        <dbReference type="EMBL" id="ETI58772.1"/>
    </source>
</evidence>
<dbReference type="PANTHER" id="PTHR30292">
    <property type="entry name" value="UNCHARACTERIZED PROTEIN YBGL-RELATED"/>
    <property type="match status" value="1"/>
</dbReference>
<dbReference type="EMBL" id="AYOZ01000045">
    <property type="protein sequence ID" value="ETI58772.1"/>
    <property type="molecule type" value="Genomic_DNA"/>
</dbReference>
<proteinExistence type="predicted"/>
<dbReference type="InterPro" id="IPR005501">
    <property type="entry name" value="LamB/YcsF/PxpA-like"/>
</dbReference>
<dbReference type="OrthoDB" id="9773478at2"/>
<keyword evidence="2" id="KW-1185">Reference proteome</keyword>
<dbReference type="eggNOG" id="COG1540">
    <property type="taxonomic scope" value="Bacteria"/>
</dbReference>